<dbReference type="OrthoDB" id="10436756at2759"/>
<evidence type="ECO:0000313" key="2">
    <source>
        <dbReference type="EMBL" id="CAF3328009.1"/>
    </source>
</evidence>
<dbReference type="Proteomes" id="UP000663848">
    <property type="component" value="Unassembled WGS sequence"/>
</dbReference>
<feature type="signal peptide" evidence="1">
    <location>
        <begin position="1"/>
        <end position="18"/>
    </location>
</feature>
<dbReference type="Proteomes" id="UP000663825">
    <property type="component" value="Unassembled WGS sequence"/>
</dbReference>
<evidence type="ECO:0000256" key="1">
    <source>
        <dbReference type="SAM" id="SignalP"/>
    </source>
</evidence>
<evidence type="ECO:0000313" key="6">
    <source>
        <dbReference type="EMBL" id="CAF4230248.1"/>
    </source>
</evidence>
<protein>
    <submittedName>
        <fullName evidence="3">Uncharacterized protein</fullName>
    </submittedName>
</protein>
<reference evidence="3" key="1">
    <citation type="submission" date="2021-02" db="EMBL/GenBank/DDBJ databases">
        <authorList>
            <person name="Nowell W R."/>
        </authorList>
    </citation>
    <scope>NUCLEOTIDE SEQUENCE</scope>
</reference>
<dbReference type="EMBL" id="CAJNXB010003638">
    <property type="protein sequence ID" value="CAF3328009.1"/>
    <property type="molecule type" value="Genomic_DNA"/>
</dbReference>
<dbReference type="Proteomes" id="UP000663873">
    <property type="component" value="Unassembled WGS sequence"/>
</dbReference>
<keyword evidence="9" id="KW-1185">Reference proteome</keyword>
<gene>
    <name evidence="4" type="ORF">FME351_LOCUS12332</name>
    <name evidence="3" type="ORF">GRG538_LOCUS9438</name>
    <name evidence="7" type="ORF">QYT958_LOCUS271</name>
    <name evidence="2" type="ORF">TIS948_LOCUS20934</name>
    <name evidence="6" type="ORF">TSG867_LOCUS1830</name>
    <name evidence="5" type="ORF">UJA718_LOCUS5362</name>
</gene>
<evidence type="ECO:0000313" key="5">
    <source>
        <dbReference type="EMBL" id="CAF4181898.1"/>
    </source>
</evidence>
<dbReference type="EMBL" id="CAJNYT010001083">
    <property type="protein sequence ID" value="CAF3394545.1"/>
    <property type="molecule type" value="Genomic_DNA"/>
</dbReference>
<dbReference type="EMBL" id="CAJOBR010000011">
    <property type="protein sequence ID" value="CAF4445704.1"/>
    <property type="molecule type" value="Genomic_DNA"/>
</dbReference>
<evidence type="ECO:0000313" key="4">
    <source>
        <dbReference type="EMBL" id="CAF3437306.1"/>
    </source>
</evidence>
<evidence type="ECO:0000313" key="7">
    <source>
        <dbReference type="EMBL" id="CAF4445704.1"/>
    </source>
</evidence>
<dbReference type="EMBL" id="CAJNYU010001441">
    <property type="protein sequence ID" value="CAF3437306.1"/>
    <property type="molecule type" value="Genomic_DNA"/>
</dbReference>
<evidence type="ECO:0000313" key="8">
    <source>
        <dbReference type="Proteomes" id="UP000663872"/>
    </source>
</evidence>
<evidence type="ECO:0000313" key="3">
    <source>
        <dbReference type="EMBL" id="CAF3394545.1"/>
    </source>
</evidence>
<organism evidence="3 8">
    <name type="scientific">Rotaria socialis</name>
    <dbReference type="NCBI Taxonomy" id="392032"/>
    <lineage>
        <taxon>Eukaryota</taxon>
        <taxon>Metazoa</taxon>
        <taxon>Spiralia</taxon>
        <taxon>Gnathifera</taxon>
        <taxon>Rotifera</taxon>
        <taxon>Eurotatoria</taxon>
        <taxon>Bdelloidea</taxon>
        <taxon>Philodinida</taxon>
        <taxon>Philodinidae</taxon>
        <taxon>Rotaria</taxon>
    </lineage>
</organism>
<dbReference type="EMBL" id="CAJOBP010000464">
    <property type="protein sequence ID" value="CAF4181898.1"/>
    <property type="molecule type" value="Genomic_DNA"/>
</dbReference>
<comment type="caution">
    <text evidence="3">The sequence shown here is derived from an EMBL/GenBank/DDBJ whole genome shotgun (WGS) entry which is preliminary data.</text>
</comment>
<feature type="chain" id="PRO_5035613848" evidence="1">
    <location>
        <begin position="19"/>
        <end position="113"/>
    </location>
</feature>
<dbReference type="Proteomes" id="UP000663872">
    <property type="component" value="Unassembled WGS sequence"/>
</dbReference>
<name>A0A817ZN75_9BILA</name>
<dbReference type="AlphaFoldDB" id="A0A817ZN75"/>
<keyword evidence="1" id="KW-0732">Signal</keyword>
<accession>A0A817ZN75</accession>
<dbReference type="Proteomes" id="UP000663869">
    <property type="component" value="Unassembled WGS sequence"/>
</dbReference>
<dbReference type="Proteomes" id="UP000663862">
    <property type="component" value="Unassembled WGS sequence"/>
</dbReference>
<evidence type="ECO:0000313" key="9">
    <source>
        <dbReference type="Proteomes" id="UP000663873"/>
    </source>
</evidence>
<sequence length="113" mass="12858">MHWIWLITAFIIINICQTRPDLSKSSEIEYIDKDGIFPMESDTMNLETSASKNNVDGSTYETTSDAVSRESLVKFKKDERDVLSYGMATSSTNNHGHFNFLLIITALMLIIQF</sequence>
<dbReference type="EMBL" id="CAJOBQ010000043">
    <property type="protein sequence ID" value="CAF4230248.1"/>
    <property type="molecule type" value="Genomic_DNA"/>
</dbReference>
<proteinExistence type="predicted"/>